<protein>
    <recommendedName>
        <fullName evidence="5">Glutathione peroxidase</fullName>
    </recommendedName>
</protein>
<evidence type="ECO:0000256" key="5">
    <source>
        <dbReference type="RuleBase" id="RU000499"/>
    </source>
</evidence>
<dbReference type="PANTHER" id="PTHR11592">
    <property type="entry name" value="GLUTATHIONE PEROXIDASE"/>
    <property type="match status" value="1"/>
</dbReference>
<keyword evidence="3 5" id="KW-0560">Oxidoreductase</keyword>
<dbReference type="PRINTS" id="PR01011">
    <property type="entry name" value="GLUTPROXDASE"/>
</dbReference>
<dbReference type="Gene3D" id="3.40.30.10">
    <property type="entry name" value="Glutaredoxin"/>
    <property type="match status" value="1"/>
</dbReference>
<organism evidence="7 8">
    <name type="scientific">Bugula neritina</name>
    <name type="common">Brown bryozoan</name>
    <name type="synonym">Sertularia neritina</name>
    <dbReference type="NCBI Taxonomy" id="10212"/>
    <lineage>
        <taxon>Eukaryota</taxon>
        <taxon>Metazoa</taxon>
        <taxon>Spiralia</taxon>
        <taxon>Lophotrochozoa</taxon>
        <taxon>Bryozoa</taxon>
        <taxon>Gymnolaemata</taxon>
        <taxon>Cheilostomatida</taxon>
        <taxon>Flustrina</taxon>
        <taxon>Buguloidea</taxon>
        <taxon>Bugulidae</taxon>
        <taxon>Bugula</taxon>
    </lineage>
</organism>
<feature type="chain" id="PRO_5029883168" description="Glutathione peroxidase" evidence="6">
    <location>
        <begin position="28"/>
        <end position="188"/>
    </location>
</feature>
<evidence type="ECO:0000256" key="2">
    <source>
        <dbReference type="ARBA" id="ARBA00022559"/>
    </source>
</evidence>
<dbReference type="GO" id="GO:0006979">
    <property type="term" value="P:response to oxidative stress"/>
    <property type="evidence" value="ECO:0007669"/>
    <property type="project" value="InterPro"/>
</dbReference>
<keyword evidence="8" id="KW-1185">Reference proteome</keyword>
<dbReference type="InterPro" id="IPR029760">
    <property type="entry name" value="GPX_CS"/>
</dbReference>
<dbReference type="InterPro" id="IPR036249">
    <property type="entry name" value="Thioredoxin-like_sf"/>
</dbReference>
<accession>A0A7J7J4K1</accession>
<reference evidence="7" key="1">
    <citation type="submission" date="2020-06" db="EMBL/GenBank/DDBJ databases">
        <title>Draft genome of Bugula neritina, a colonial animal packing powerful symbionts and potential medicines.</title>
        <authorList>
            <person name="Rayko M."/>
        </authorList>
    </citation>
    <scope>NUCLEOTIDE SEQUENCE [LARGE SCALE GENOMIC DNA]</scope>
    <source>
        <strain evidence="7">Kwan_BN1</strain>
    </source>
</reference>
<keyword evidence="2 5" id="KW-0575">Peroxidase</keyword>
<evidence type="ECO:0000313" key="7">
    <source>
        <dbReference type="EMBL" id="KAF6020586.1"/>
    </source>
</evidence>
<gene>
    <name evidence="7" type="ORF">EB796_021110</name>
</gene>
<comment type="caution">
    <text evidence="7">The sequence shown here is derived from an EMBL/GenBank/DDBJ whole genome shotgun (WGS) entry which is preliminary data.</text>
</comment>
<dbReference type="PIRSF" id="PIRSF000303">
    <property type="entry name" value="Glutathion_perox"/>
    <property type="match status" value="1"/>
</dbReference>
<feature type="active site" evidence="4">
    <location>
        <position position="62"/>
    </location>
</feature>
<keyword evidence="6" id="KW-0732">Signal</keyword>
<evidence type="ECO:0000256" key="1">
    <source>
        <dbReference type="ARBA" id="ARBA00006926"/>
    </source>
</evidence>
<evidence type="ECO:0000256" key="3">
    <source>
        <dbReference type="ARBA" id="ARBA00023002"/>
    </source>
</evidence>
<sequence>MLFVECAFLLFVSITYLPVLNVFGSNADNFFSFSAKDPDGNVINFNKYEKTVVLVTNVASYCGYTSSHYRDYRKLKEKYGNWLHILAFPCNQFGQQEPEDSKTIRAKLTQDYHINFEIFDKIEVLGPNTPDFWKYLTENFEGAKWNFHKYLVDSHGQVVGGWGPDVGMDLIESKIDEAVAEARLRDEL</sequence>
<proteinExistence type="inferred from homology"/>
<evidence type="ECO:0000256" key="6">
    <source>
        <dbReference type="SAM" id="SignalP"/>
    </source>
</evidence>
<dbReference type="SUPFAM" id="SSF52833">
    <property type="entry name" value="Thioredoxin-like"/>
    <property type="match status" value="1"/>
</dbReference>
<dbReference type="InterPro" id="IPR000889">
    <property type="entry name" value="Glutathione_peroxidase"/>
</dbReference>
<dbReference type="PROSITE" id="PS51355">
    <property type="entry name" value="GLUTATHIONE_PEROXID_3"/>
    <property type="match status" value="1"/>
</dbReference>
<dbReference type="EMBL" id="VXIV02003159">
    <property type="protein sequence ID" value="KAF6020586.1"/>
    <property type="molecule type" value="Genomic_DNA"/>
</dbReference>
<dbReference type="CDD" id="cd00340">
    <property type="entry name" value="GSH_Peroxidase"/>
    <property type="match status" value="1"/>
</dbReference>
<dbReference type="PANTHER" id="PTHR11592:SF78">
    <property type="entry name" value="GLUTATHIONE PEROXIDASE"/>
    <property type="match status" value="1"/>
</dbReference>
<dbReference type="OrthoDB" id="446890at2759"/>
<evidence type="ECO:0000313" key="8">
    <source>
        <dbReference type="Proteomes" id="UP000593567"/>
    </source>
</evidence>
<dbReference type="AlphaFoldDB" id="A0A7J7J4K1"/>
<feature type="signal peptide" evidence="6">
    <location>
        <begin position="1"/>
        <end position="27"/>
    </location>
</feature>
<evidence type="ECO:0000256" key="4">
    <source>
        <dbReference type="PIRSR" id="PIRSR000303-1"/>
    </source>
</evidence>
<dbReference type="GO" id="GO:0004601">
    <property type="term" value="F:peroxidase activity"/>
    <property type="evidence" value="ECO:0007669"/>
    <property type="project" value="UniProtKB-KW"/>
</dbReference>
<dbReference type="PROSITE" id="PS00763">
    <property type="entry name" value="GLUTATHIONE_PEROXID_2"/>
    <property type="match status" value="1"/>
</dbReference>
<name>A0A7J7J4K1_BUGNE</name>
<dbReference type="Pfam" id="PF00255">
    <property type="entry name" value="GSHPx"/>
    <property type="match status" value="1"/>
</dbReference>
<comment type="similarity">
    <text evidence="1 5">Belongs to the glutathione peroxidase family.</text>
</comment>
<dbReference type="Proteomes" id="UP000593567">
    <property type="component" value="Unassembled WGS sequence"/>
</dbReference>